<proteinExistence type="predicted"/>
<dbReference type="PIRSF" id="PIRSF001439">
    <property type="entry name" value="CryM"/>
    <property type="match status" value="1"/>
</dbReference>
<dbReference type="InterPro" id="IPR023401">
    <property type="entry name" value="ODC_N"/>
</dbReference>
<protein>
    <submittedName>
        <fullName evidence="1">Ornithine cyclodeaminase family protein</fullName>
    </submittedName>
</protein>
<name>A0ABU5CFY7_9BACI</name>
<dbReference type="PANTHER" id="PTHR13812:SF19">
    <property type="entry name" value="KETIMINE REDUCTASE MU-CRYSTALLIN"/>
    <property type="match status" value="1"/>
</dbReference>
<reference evidence="1 2" key="1">
    <citation type="submission" date="2023-10" db="EMBL/GenBank/DDBJ databases">
        <title>179-bfca-hs.</title>
        <authorList>
            <person name="Miliotis G."/>
            <person name="Sengupta P."/>
            <person name="Hameed A."/>
            <person name="Chuvochina M."/>
            <person name="Mcdonagh F."/>
            <person name="Simpson A.C."/>
            <person name="Singh N.K."/>
            <person name="Rekha P.D."/>
            <person name="Raman K."/>
            <person name="Hugenholtz P."/>
            <person name="Venkateswaran K."/>
        </authorList>
    </citation>
    <scope>NUCLEOTIDE SEQUENCE [LARGE SCALE GENOMIC DNA]</scope>
    <source>
        <strain evidence="1 2">179-BFC-A-HS</strain>
    </source>
</reference>
<comment type="caution">
    <text evidence="1">The sequence shown here is derived from an EMBL/GenBank/DDBJ whole genome shotgun (WGS) entry which is preliminary data.</text>
</comment>
<dbReference type="PANTHER" id="PTHR13812">
    <property type="entry name" value="KETIMINE REDUCTASE MU-CRYSTALLIN"/>
    <property type="match status" value="1"/>
</dbReference>
<accession>A0ABU5CFY7</accession>
<dbReference type="InterPro" id="IPR036291">
    <property type="entry name" value="NAD(P)-bd_dom_sf"/>
</dbReference>
<dbReference type="InterPro" id="IPR003462">
    <property type="entry name" value="ODC_Mu_crystall"/>
</dbReference>
<sequence>MLVLSEKIIQENYQMADAIRDLKEGFRSKADGTIQNPHRTVIEFPDHQASILYMPSADMKREIASIKIVSIFPENPTVGKATTQGMLLLTDAANGDHLCMMSASYLTRLRTGALTGIATDKLAREDSKTLGVIGTGAMAFEQTLGVLEVRAIETIYLFNRTEEKAHQFKQKLHNFGVKQEIHVLTSANDILDKADVICCSTRSYTPIFDGYLLQDGTHINGVGSYLPHMREVDLTTVQKASKIVVDDLPAVKDEAGELIHADSTGKWCFSDIHAELGDISNLDHLVRESNEEITFFKSVGAAYIDLFVAKGIYEQAKARGVGDDVAF</sequence>
<evidence type="ECO:0000313" key="2">
    <source>
        <dbReference type="Proteomes" id="UP001228376"/>
    </source>
</evidence>
<dbReference type="Gene3D" id="3.40.50.720">
    <property type="entry name" value="NAD(P)-binding Rossmann-like Domain"/>
    <property type="match status" value="1"/>
</dbReference>
<dbReference type="Pfam" id="PF02423">
    <property type="entry name" value="OCD_Mu_crystall"/>
    <property type="match status" value="1"/>
</dbReference>
<dbReference type="Proteomes" id="UP001228376">
    <property type="component" value="Unassembled WGS sequence"/>
</dbReference>
<dbReference type="SUPFAM" id="SSF51735">
    <property type="entry name" value="NAD(P)-binding Rossmann-fold domains"/>
    <property type="match status" value="1"/>
</dbReference>
<dbReference type="Gene3D" id="3.30.1780.10">
    <property type="entry name" value="ornithine cyclodeaminase, domain 1"/>
    <property type="match status" value="1"/>
</dbReference>
<keyword evidence="2" id="KW-1185">Reference proteome</keyword>
<dbReference type="RefSeq" id="WP_306067699.1">
    <property type="nucleotide sequence ID" value="NZ_JAROCA020000001.1"/>
</dbReference>
<organism evidence="1 2">
    <name type="scientific">Tigheibacillus jepli</name>
    <dbReference type="NCBI Taxonomy" id="3035914"/>
    <lineage>
        <taxon>Bacteria</taxon>
        <taxon>Bacillati</taxon>
        <taxon>Bacillota</taxon>
        <taxon>Bacilli</taxon>
        <taxon>Bacillales</taxon>
        <taxon>Bacillaceae</taxon>
        <taxon>Tigheibacillus</taxon>
    </lineage>
</organism>
<gene>
    <name evidence="1" type="ORF">P5G51_005475</name>
</gene>
<dbReference type="EMBL" id="JAROCA020000001">
    <property type="protein sequence ID" value="MDY0404921.1"/>
    <property type="molecule type" value="Genomic_DNA"/>
</dbReference>
<evidence type="ECO:0000313" key="1">
    <source>
        <dbReference type="EMBL" id="MDY0404921.1"/>
    </source>
</evidence>